<keyword evidence="1" id="KW-0805">Transcription regulation</keyword>
<dbReference type="InterPro" id="IPR014284">
    <property type="entry name" value="RNA_pol_sigma-70_dom"/>
</dbReference>
<evidence type="ECO:0000313" key="9">
    <source>
        <dbReference type="Proteomes" id="UP001597419"/>
    </source>
</evidence>
<dbReference type="Pfam" id="PF04539">
    <property type="entry name" value="Sigma70_r3"/>
    <property type="match status" value="1"/>
</dbReference>
<dbReference type="NCBIfam" id="NF005514">
    <property type="entry name" value="PRK07122.1"/>
    <property type="match status" value="1"/>
</dbReference>
<dbReference type="SUPFAM" id="SSF88659">
    <property type="entry name" value="Sigma3 and sigma4 domains of RNA polymerase sigma factors"/>
    <property type="match status" value="2"/>
</dbReference>
<name>A0ABW5GWD6_9PSEU</name>
<dbReference type="InterPro" id="IPR013324">
    <property type="entry name" value="RNA_pol_sigma_r3/r4-like"/>
</dbReference>
<evidence type="ECO:0000259" key="5">
    <source>
        <dbReference type="Pfam" id="PF04539"/>
    </source>
</evidence>
<dbReference type="Pfam" id="PF04545">
    <property type="entry name" value="Sigma70_r4"/>
    <property type="match status" value="1"/>
</dbReference>
<dbReference type="NCBIfam" id="TIGR02937">
    <property type="entry name" value="sigma70-ECF"/>
    <property type="match status" value="1"/>
</dbReference>
<evidence type="ECO:0000313" key="8">
    <source>
        <dbReference type="EMBL" id="MFD2465205.1"/>
    </source>
</evidence>
<dbReference type="Gene3D" id="1.10.10.10">
    <property type="entry name" value="Winged helix-like DNA-binding domain superfamily/Winged helix DNA-binding domain"/>
    <property type="match status" value="2"/>
</dbReference>
<comment type="caution">
    <text evidence="8">The sequence shown here is derived from an EMBL/GenBank/DDBJ whole genome shotgun (WGS) entry which is preliminary data.</text>
</comment>
<protein>
    <submittedName>
        <fullName evidence="8">SigB/SigF/SigG family RNA polymerase sigma factor</fullName>
    </submittedName>
</protein>
<dbReference type="NCBIfam" id="TIGR02980">
    <property type="entry name" value="SigBFG"/>
    <property type="match status" value="1"/>
</dbReference>
<keyword evidence="9" id="KW-1185">Reference proteome</keyword>
<dbReference type="InterPro" id="IPR013325">
    <property type="entry name" value="RNA_pol_sigma_r2"/>
</dbReference>
<dbReference type="PANTHER" id="PTHR30385">
    <property type="entry name" value="SIGMA FACTOR F FLAGELLAR"/>
    <property type="match status" value="1"/>
</dbReference>
<dbReference type="PRINTS" id="PR00046">
    <property type="entry name" value="SIGMA70FCT"/>
</dbReference>
<keyword evidence="2" id="KW-0731">Sigma factor</keyword>
<keyword evidence="3" id="KW-0238">DNA-binding</keyword>
<sequence length="271" mass="30950">MTAATVTRARHSDAYRHCDALFDEISRLAEDTDEHARLRRRLIEEHLPLAEHIARRFARRHEPSDDLLQVARLGLINAVDRFDPARGADFLSFAVPTVMGEVRRHFRDNTWSVRVPRRLKELHLSLNQASTRLAQRFGRAPTARELADHLGLEIDEVAEALLAGNAYQTTSIDRPTQDDTGTITLADTAGEDDPGLDRIENREALKPLLRRLPERERRILTMRFFGGMTQTQIAERVGLSQMHVSRLLAQTLRTLREQLTTDEPPEEEEIS</sequence>
<evidence type="ECO:0000256" key="4">
    <source>
        <dbReference type="ARBA" id="ARBA00023163"/>
    </source>
</evidence>
<reference evidence="9" key="1">
    <citation type="journal article" date="2019" name="Int. J. Syst. Evol. Microbiol.">
        <title>The Global Catalogue of Microorganisms (GCM) 10K type strain sequencing project: providing services to taxonomists for standard genome sequencing and annotation.</title>
        <authorList>
            <consortium name="The Broad Institute Genomics Platform"/>
            <consortium name="The Broad Institute Genome Sequencing Center for Infectious Disease"/>
            <person name="Wu L."/>
            <person name="Ma J."/>
        </authorList>
    </citation>
    <scope>NUCLEOTIDE SEQUENCE [LARGE SCALE GENOMIC DNA]</scope>
    <source>
        <strain evidence="9">CGMCC 4.7643</strain>
    </source>
</reference>
<dbReference type="EMBL" id="JBHUKU010000029">
    <property type="protein sequence ID" value="MFD2465205.1"/>
    <property type="molecule type" value="Genomic_DNA"/>
</dbReference>
<feature type="domain" description="RNA polymerase sigma-70 region 2" evidence="6">
    <location>
        <begin position="42"/>
        <end position="111"/>
    </location>
</feature>
<feature type="domain" description="RNA polymerase sigma-70 region 4" evidence="7">
    <location>
        <begin position="208"/>
        <end position="257"/>
    </location>
</feature>
<evidence type="ECO:0000259" key="7">
    <source>
        <dbReference type="Pfam" id="PF04545"/>
    </source>
</evidence>
<dbReference type="InterPro" id="IPR036388">
    <property type="entry name" value="WH-like_DNA-bd_sf"/>
</dbReference>
<dbReference type="Pfam" id="PF04542">
    <property type="entry name" value="Sigma70_r2"/>
    <property type="match status" value="1"/>
</dbReference>
<dbReference type="InterPro" id="IPR007627">
    <property type="entry name" value="RNA_pol_sigma70_r2"/>
</dbReference>
<dbReference type="Gene3D" id="1.20.120.1810">
    <property type="match status" value="1"/>
</dbReference>
<dbReference type="InterPro" id="IPR014322">
    <property type="entry name" value="RNA_pol_sigma-B/F/G"/>
</dbReference>
<dbReference type="RefSeq" id="WP_345407381.1">
    <property type="nucleotide sequence ID" value="NZ_BAABHG010000022.1"/>
</dbReference>
<evidence type="ECO:0000256" key="1">
    <source>
        <dbReference type="ARBA" id="ARBA00023015"/>
    </source>
</evidence>
<feature type="domain" description="RNA polymerase sigma-70 region 3" evidence="5">
    <location>
        <begin position="126"/>
        <end position="191"/>
    </location>
</feature>
<dbReference type="Proteomes" id="UP001597419">
    <property type="component" value="Unassembled WGS sequence"/>
</dbReference>
<evidence type="ECO:0000256" key="3">
    <source>
        <dbReference type="ARBA" id="ARBA00023125"/>
    </source>
</evidence>
<dbReference type="SUPFAM" id="SSF88946">
    <property type="entry name" value="Sigma2 domain of RNA polymerase sigma factors"/>
    <property type="match status" value="1"/>
</dbReference>
<dbReference type="InterPro" id="IPR007630">
    <property type="entry name" value="RNA_pol_sigma70_r4"/>
</dbReference>
<evidence type="ECO:0000259" key="6">
    <source>
        <dbReference type="Pfam" id="PF04542"/>
    </source>
</evidence>
<accession>A0ABW5GWD6</accession>
<evidence type="ECO:0000256" key="2">
    <source>
        <dbReference type="ARBA" id="ARBA00023082"/>
    </source>
</evidence>
<gene>
    <name evidence="8" type="ORF">ACFSYJ_41765</name>
</gene>
<keyword evidence="4" id="KW-0804">Transcription</keyword>
<dbReference type="InterPro" id="IPR000943">
    <property type="entry name" value="RNA_pol_sigma70"/>
</dbReference>
<proteinExistence type="predicted"/>
<dbReference type="PANTHER" id="PTHR30385:SF4">
    <property type="entry name" value="RNA POLYMERASE SIGMA-E FACTOR"/>
    <property type="match status" value="1"/>
</dbReference>
<dbReference type="InterPro" id="IPR007624">
    <property type="entry name" value="RNA_pol_sigma70_r3"/>
</dbReference>
<organism evidence="8 9">
    <name type="scientific">Amycolatopsis samaneae</name>
    <dbReference type="NCBI Taxonomy" id="664691"/>
    <lineage>
        <taxon>Bacteria</taxon>
        <taxon>Bacillati</taxon>
        <taxon>Actinomycetota</taxon>
        <taxon>Actinomycetes</taxon>
        <taxon>Pseudonocardiales</taxon>
        <taxon>Pseudonocardiaceae</taxon>
        <taxon>Amycolatopsis</taxon>
    </lineage>
</organism>